<evidence type="ECO:0000256" key="2">
    <source>
        <dbReference type="SAM" id="MobiDB-lite"/>
    </source>
</evidence>
<dbReference type="EMBL" id="JBJQOH010000006">
    <property type="protein sequence ID" value="KAL3685343.1"/>
    <property type="molecule type" value="Genomic_DNA"/>
</dbReference>
<dbReference type="PROSITE" id="PS50969">
    <property type="entry name" value="FCP1"/>
    <property type="match status" value="1"/>
</dbReference>
<feature type="compositionally biased region" description="Basic and acidic residues" evidence="2">
    <location>
        <begin position="1"/>
        <end position="10"/>
    </location>
</feature>
<dbReference type="InterPro" id="IPR036412">
    <property type="entry name" value="HAD-like_sf"/>
</dbReference>
<evidence type="ECO:0000259" key="3">
    <source>
        <dbReference type="PROSITE" id="PS50969"/>
    </source>
</evidence>
<proteinExistence type="predicted"/>
<comment type="caution">
    <text evidence="4">The sequence shown here is derived from an EMBL/GenBank/DDBJ whole genome shotgun (WGS) entry which is preliminary data.</text>
</comment>
<feature type="region of interest" description="Disordered" evidence="2">
    <location>
        <begin position="1"/>
        <end position="117"/>
    </location>
</feature>
<feature type="domain" description="FCP1 homology" evidence="3">
    <location>
        <begin position="418"/>
        <end position="606"/>
    </location>
</feature>
<reference evidence="4 5" key="1">
    <citation type="submission" date="2024-09" db="EMBL/GenBank/DDBJ databases">
        <title>Chromosome-scale assembly of Riccia sorocarpa.</title>
        <authorList>
            <person name="Paukszto L."/>
        </authorList>
    </citation>
    <scope>NUCLEOTIDE SEQUENCE [LARGE SCALE GENOMIC DNA]</scope>
    <source>
        <strain evidence="4">LP-2024</strain>
        <tissue evidence="4">Aerial parts of the thallus</tissue>
    </source>
</reference>
<feature type="compositionally biased region" description="Acidic residues" evidence="2">
    <location>
        <begin position="78"/>
        <end position="103"/>
    </location>
</feature>
<feature type="compositionally biased region" description="Low complexity" evidence="2">
    <location>
        <begin position="17"/>
        <end position="56"/>
    </location>
</feature>
<feature type="coiled-coil region" evidence="1">
    <location>
        <begin position="373"/>
        <end position="407"/>
    </location>
</feature>
<sequence>MARTRGEGVVRRRPGRPRGAGAGAAATAGRGRNAAPAAAVRGGRPRAAPVAAPARNVRPRRGVPDPPESSGSERGDSADETEAEVYEGEPEAAEEAEPEPEEIEGGRRPRRRNRRDQEGVSLVPIHFTPDAELSVKWGWVLTEEIQPIVDVISDQDIVKLNFVSLFGQQYQQPHFATCLEFIRTYDTDTHTGTVGGTAVILSRQLVRDAFGLRYGMKPMDMKIRHTKIEDWFPVRDEKGKRYFARECARGMEWAAFLQLVGMVLLPRRRVKCIPAHLIFYVSTKMDGSFEEDYDLTAFTLEMLRHEIVQVRLHLDRTRHQRYLITFLGIPLTTILAHARVIDPTETSTQPQPVPTREAVKEAVIRQRVIQDLGASSSQTAEELQQQVAELEARRANLQETIARMSSVEDPRPRLVAPDSIRGKVLILDLNGLLVRYCTQEQADSARLFGHQPVQLPSRSWYVPRVGLITFLEAMRREFTLIFWTSRMKHNADALLRDLEERGLIPARFFLTEPEVEVWAQSECDRWETPRESEHGGVLYLKRFARLYYYNLASRDVLLVDDSVKKNSTNSPFSAIHPHSFTPWREDHAPHRDQFLCGALLPWLQAWRQSPIPTPAYVCHHVAELGAQDPFEGLRSYWGRLIQGEHSTLLFCDATAGDRAIARSLFIGDVPVAEASVAVAGVDDAPVADTGVDGIPVAIPIVDASHVV</sequence>
<name>A0ABD3H272_9MARC</name>
<dbReference type="AlphaFoldDB" id="A0ABD3H272"/>
<evidence type="ECO:0000313" key="4">
    <source>
        <dbReference type="EMBL" id="KAL3685343.1"/>
    </source>
</evidence>
<dbReference type="Gene3D" id="3.40.50.1000">
    <property type="entry name" value="HAD superfamily/HAD-like"/>
    <property type="match status" value="1"/>
</dbReference>
<gene>
    <name evidence="4" type="ORF">R1sor_003365</name>
</gene>
<evidence type="ECO:0000256" key="1">
    <source>
        <dbReference type="SAM" id="Coils"/>
    </source>
</evidence>
<dbReference type="InterPro" id="IPR023214">
    <property type="entry name" value="HAD_sf"/>
</dbReference>
<dbReference type="SUPFAM" id="SSF56784">
    <property type="entry name" value="HAD-like"/>
    <property type="match status" value="1"/>
</dbReference>
<evidence type="ECO:0000313" key="5">
    <source>
        <dbReference type="Proteomes" id="UP001633002"/>
    </source>
</evidence>
<keyword evidence="1" id="KW-0175">Coiled coil</keyword>
<keyword evidence="5" id="KW-1185">Reference proteome</keyword>
<organism evidence="4 5">
    <name type="scientific">Riccia sorocarpa</name>
    <dbReference type="NCBI Taxonomy" id="122646"/>
    <lineage>
        <taxon>Eukaryota</taxon>
        <taxon>Viridiplantae</taxon>
        <taxon>Streptophyta</taxon>
        <taxon>Embryophyta</taxon>
        <taxon>Marchantiophyta</taxon>
        <taxon>Marchantiopsida</taxon>
        <taxon>Marchantiidae</taxon>
        <taxon>Marchantiales</taxon>
        <taxon>Ricciaceae</taxon>
        <taxon>Riccia</taxon>
    </lineage>
</organism>
<dbReference type="PANTHER" id="PTHR12210">
    <property type="entry name" value="DULLARD PROTEIN PHOSPHATASE"/>
    <property type="match status" value="1"/>
</dbReference>
<dbReference type="InterPro" id="IPR004274">
    <property type="entry name" value="FCP1_dom"/>
</dbReference>
<protein>
    <recommendedName>
        <fullName evidence="3">FCP1 homology domain-containing protein</fullName>
    </recommendedName>
</protein>
<dbReference type="InterPro" id="IPR050365">
    <property type="entry name" value="TIM50"/>
</dbReference>
<dbReference type="Proteomes" id="UP001633002">
    <property type="component" value="Unassembled WGS sequence"/>
</dbReference>
<dbReference type="Pfam" id="PF03031">
    <property type="entry name" value="NIF"/>
    <property type="match status" value="1"/>
</dbReference>
<accession>A0ABD3H272</accession>